<gene>
    <name evidence="2" type="ORF">SYYSPA8_28000</name>
</gene>
<dbReference type="Proteomes" id="UP001291653">
    <property type="component" value="Unassembled WGS sequence"/>
</dbReference>
<sequence>MTSPPPEQRRSAPGQMRPPRQRRPPLSPKPRWSDLFLAPRYTDPDIQQEFDDAYDEAVVPRRSHRR</sequence>
<feature type="compositionally biased region" description="Acidic residues" evidence="1">
    <location>
        <begin position="46"/>
        <end position="55"/>
    </location>
</feature>
<accession>A0ABQ5P6M3</accession>
<reference evidence="2 3" key="1">
    <citation type="submission" date="2022-10" db="EMBL/GenBank/DDBJ databases">
        <title>Draft genome sequence of Streptomyces sp. YSPA8.</title>
        <authorList>
            <person name="Moriuchi R."/>
            <person name="Dohra H."/>
            <person name="Yamamura H."/>
            <person name="Kodani S."/>
        </authorList>
    </citation>
    <scope>NUCLEOTIDE SEQUENCE [LARGE SCALE GENOMIC DNA]</scope>
    <source>
        <strain evidence="2 3">YSPA8</strain>
    </source>
</reference>
<feature type="region of interest" description="Disordered" evidence="1">
    <location>
        <begin position="1"/>
        <end position="66"/>
    </location>
</feature>
<dbReference type="EMBL" id="BSBI01000013">
    <property type="protein sequence ID" value="GLF98219.1"/>
    <property type="molecule type" value="Genomic_DNA"/>
</dbReference>
<evidence type="ECO:0000313" key="2">
    <source>
        <dbReference type="EMBL" id="GLF98219.1"/>
    </source>
</evidence>
<proteinExistence type="predicted"/>
<name>A0ABQ5P6M3_9ACTN</name>
<organism evidence="2 3">
    <name type="scientific">Streptomyces yaizuensis</name>
    <dbReference type="NCBI Taxonomy" id="2989713"/>
    <lineage>
        <taxon>Bacteria</taxon>
        <taxon>Bacillati</taxon>
        <taxon>Actinomycetota</taxon>
        <taxon>Actinomycetes</taxon>
        <taxon>Kitasatosporales</taxon>
        <taxon>Streptomycetaceae</taxon>
        <taxon>Streptomyces</taxon>
    </lineage>
</organism>
<dbReference type="RefSeq" id="WP_323450202.1">
    <property type="nucleotide sequence ID" value="NZ_BSBI01000013.1"/>
</dbReference>
<evidence type="ECO:0000256" key="1">
    <source>
        <dbReference type="SAM" id="MobiDB-lite"/>
    </source>
</evidence>
<protein>
    <submittedName>
        <fullName evidence="2">Uncharacterized protein</fullName>
    </submittedName>
</protein>
<comment type="caution">
    <text evidence="2">The sequence shown here is derived from an EMBL/GenBank/DDBJ whole genome shotgun (WGS) entry which is preliminary data.</text>
</comment>
<keyword evidence="3" id="KW-1185">Reference proteome</keyword>
<evidence type="ECO:0000313" key="3">
    <source>
        <dbReference type="Proteomes" id="UP001291653"/>
    </source>
</evidence>